<dbReference type="EC" id="3.1.1.-" evidence="3"/>
<protein>
    <recommendedName>
        <fullName evidence="3">Carboxylic ester hydrolase</fullName>
        <ecNumber evidence="3">3.1.1.-</ecNumber>
    </recommendedName>
</protein>
<dbReference type="EMBL" id="JAKIXB020000028">
    <property type="protein sequence ID" value="KAL1596775.1"/>
    <property type="molecule type" value="Genomic_DNA"/>
</dbReference>
<dbReference type="SUPFAM" id="SSF53474">
    <property type="entry name" value="alpha/beta-Hydrolases"/>
    <property type="match status" value="1"/>
</dbReference>
<evidence type="ECO:0000256" key="3">
    <source>
        <dbReference type="RuleBase" id="RU361235"/>
    </source>
</evidence>
<name>A0ABR3QX89_9PLEO</name>
<evidence type="ECO:0000256" key="1">
    <source>
        <dbReference type="ARBA" id="ARBA00005964"/>
    </source>
</evidence>
<evidence type="ECO:0000313" key="6">
    <source>
        <dbReference type="Proteomes" id="UP001521222"/>
    </source>
</evidence>
<gene>
    <name evidence="5" type="ORF">SLS59_007807</name>
</gene>
<dbReference type="InterPro" id="IPR002018">
    <property type="entry name" value="CarbesteraseB"/>
</dbReference>
<dbReference type="InterPro" id="IPR019826">
    <property type="entry name" value="Carboxylesterase_B_AS"/>
</dbReference>
<reference evidence="5 6" key="1">
    <citation type="submission" date="2024-02" db="EMBL/GenBank/DDBJ databases">
        <title>De novo assembly and annotation of 12 fungi associated with fruit tree decline syndrome in Ontario, Canada.</title>
        <authorList>
            <person name="Sulman M."/>
            <person name="Ellouze W."/>
            <person name="Ilyukhin E."/>
        </authorList>
    </citation>
    <scope>NUCLEOTIDE SEQUENCE [LARGE SCALE GENOMIC DNA]</scope>
    <source>
        <strain evidence="5 6">M97-236</strain>
    </source>
</reference>
<evidence type="ECO:0000259" key="4">
    <source>
        <dbReference type="Pfam" id="PF00135"/>
    </source>
</evidence>
<dbReference type="PROSITE" id="PS00122">
    <property type="entry name" value="CARBOXYLESTERASE_B_1"/>
    <property type="match status" value="1"/>
</dbReference>
<comment type="similarity">
    <text evidence="1 3">Belongs to the type-B carboxylesterase/lipase family.</text>
</comment>
<comment type="caution">
    <text evidence="5">The sequence shown here is derived from an EMBL/GenBank/DDBJ whole genome shotgun (WGS) entry which is preliminary data.</text>
</comment>
<sequence>MALEWVRDNIEAFGGDADKITLWGQSAGAESTDIHNFAYADNPIAQGYFMSSGTALLGLASTDPTHSNFTFAASNLGCGGLNASAELDCMKAVSFHDIQNFIGQYAQNNTPLSFSQAPIIPDDKIFFTNYSKRYAAGAYSKRPAMISNTENEGAVIPPFPPVNPLIVEAGTRMFLCGAANTSTLRTDTGSITYRFEFAGNFSNVSPAPYLGAFHDSDLPYIFGTYTELRGPPTGIEVQVSEAMQDRILRFMDNPAKGPQELGWQPYSEGRMLLFGLDDTVVQDVFVQDIEAPCRA</sequence>
<organism evidence="5 6">
    <name type="scientific">Nothophoma quercina</name>
    <dbReference type="NCBI Taxonomy" id="749835"/>
    <lineage>
        <taxon>Eukaryota</taxon>
        <taxon>Fungi</taxon>
        <taxon>Dikarya</taxon>
        <taxon>Ascomycota</taxon>
        <taxon>Pezizomycotina</taxon>
        <taxon>Dothideomycetes</taxon>
        <taxon>Pleosporomycetidae</taxon>
        <taxon>Pleosporales</taxon>
        <taxon>Pleosporineae</taxon>
        <taxon>Didymellaceae</taxon>
        <taxon>Nothophoma</taxon>
    </lineage>
</organism>
<dbReference type="InterPro" id="IPR050309">
    <property type="entry name" value="Type-B_Carboxylest/Lipase"/>
</dbReference>
<dbReference type="PANTHER" id="PTHR11559">
    <property type="entry name" value="CARBOXYLESTERASE"/>
    <property type="match status" value="1"/>
</dbReference>
<feature type="domain" description="Carboxylesterase type B" evidence="4">
    <location>
        <begin position="171"/>
        <end position="278"/>
    </location>
</feature>
<evidence type="ECO:0000313" key="5">
    <source>
        <dbReference type="EMBL" id="KAL1596775.1"/>
    </source>
</evidence>
<evidence type="ECO:0000256" key="2">
    <source>
        <dbReference type="ARBA" id="ARBA00022801"/>
    </source>
</evidence>
<accession>A0ABR3QX89</accession>
<feature type="domain" description="Carboxylesterase type B" evidence="4">
    <location>
        <begin position="1"/>
        <end position="156"/>
    </location>
</feature>
<dbReference type="Gene3D" id="3.40.50.1820">
    <property type="entry name" value="alpha/beta hydrolase"/>
    <property type="match status" value="2"/>
</dbReference>
<keyword evidence="2 3" id="KW-0378">Hydrolase</keyword>
<dbReference type="Proteomes" id="UP001521222">
    <property type="component" value="Unassembled WGS sequence"/>
</dbReference>
<keyword evidence="6" id="KW-1185">Reference proteome</keyword>
<proteinExistence type="inferred from homology"/>
<dbReference type="InterPro" id="IPR029058">
    <property type="entry name" value="AB_hydrolase_fold"/>
</dbReference>
<dbReference type="Pfam" id="PF00135">
    <property type="entry name" value="COesterase"/>
    <property type="match status" value="2"/>
</dbReference>